<dbReference type="STRING" id="688.A6E04_06485"/>
<dbReference type="CDD" id="cd12797">
    <property type="entry name" value="M23_peptidase"/>
    <property type="match status" value="1"/>
</dbReference>
<evidence type="ECO:0000259" key="4">
    <source>
        <dbReference type="Pfam" id="PF01551"/>
    </source>
</evidence>
<keyword evidence="1" id="KW-0732">Signal</keyword>
<keyword evidence="3" id="KW-1133">Transmembrane helix</keyword>
<reference evidence="5 6" key="1">
    <citation type="submission" date="2016-06" db="EMBL/GenBank/DDBJ databases">
        <authorList>
            <person name="Kjaerup R.B."/>
            <person name="Dalgaard T.S."/>
            <person name="Juul-Madsen H.R."/>
        </authorList>
    </citation>
    <scope>NUCLEOTIDE SEQUENCE [LARGE SCALE GENOMIC DNA]</scope>
    <source>
        <strain evidence="5 6">1S159</strain>
    </source>
</reference>
<name>A0A1B9P2I1_ALILO</name>
<dbReference type="RefSeq" id="WP_017020671.1">
    <property type="nucleotide sequence ID" value="NZ_CAWMPN010000007.1"/>
</dbReference>
<gene>
    <name evidence="5" type="ORF">A6E04_06485</name>
</gene>
<dbReference type="SUPFAM" id="SSF51261">
    <property type="entry name" value="Duplicated hybrid motif"/>
    <property type="match status" value="1"/>
</dbReference>
<dbReference type="PANTHER" id="PTHR21666">
    <property type="entry name" value="PEPTIDASE-RELATED"/>
    <property type="match status" value="1"/>
</dbReference>
<keyword evidence="3" id="KW-0472">Membrane</keyword>
<dbReference type="FunFam" id="2.70.70.10:FF:000006">
    <property type="entry name" value="M23 family peptidase"/>
    <property type="match status" value="1"/>
</dbReference>
<keyword evidence="3" id="KW-0812">Transmembrane</keyword>
<dbReference type="InterPro" id="IPR016047">
    <property type="entry name" value="M23ase_b-sheet_dom"/>
</dbReference>
<comment type="caution">
    <text evidence="5">The sequence shown here is derived from an EMBL/GenBank/DDBJ whole genome shotgun (WGS) entry which is preliminary data.</text>
</comment>
<dbReference type="InterPro" id="IPR011055">
    <property type="entry name" value="Dup_hybrid_motif"/>
</dbReference>
<evidence type="ECO:0000256" key="2">
    <source>
        <dbReference type="SAM" id="Coils"/>
    </source>
</evidence>
<organism evidence="5 6">
    <name type="scientific">Aliivibrio logei</name>
    <name type="common">Vibrio logei</name>
    <dbReference type="NCBI Taxonomy" id="688"/>
    <lineage>
        <taxon>Bacteria</taxon>
        <taxon>Pseudomonadati</taxon>
        <taxon>Pseudomonadota</taxon>
        <taxon>Gammaproteobacteria</taxon>
        <taxon>Vibrionales</taxon>
        <taxon>Vibrionaceae</taxon>
        <taxon>Aliivibrio</taxon>
    </lineage>
</organism>
<keyword evidence="2" id="KW-0175">Coiled coil</keyword>
<accession>A0A1B9P2I1</accession>
<sequence length="337" mass="38230">MPDKIRISVSHNKGTRFFALSPKRKNMVILSLLLGISSFVFTCFGLHYFYQQQQLSKLAITHLQEQNKGLNKLIIDNNSNNHELTQQLEAKEDELLVISQRIEDVESVLGLQELSEDDSLLAEKTLEQRLDVAAIDSAVRATMFRLIPNDTPLNYTRESSSFGRRTNPISGKRQRHLGLDLTCKRGTEIYAPADGVIELARGSNKGYGNLLKVQHSFGFMTMYAHLQKFKVRSGQFVKKGDLIATCGNSGNSTGPHLHYEVRFLGRVLNPRSFIDWTPEKFDSLFEKERSVKWTPLVNVISNVVKLQLKLTQKPTIEQVEAINTVKAEQKNNQQLTQ</sequence>
<dbReference type="Gene3D" id="2.70.70.10">
    <property type="entry name" value="Glucose Permease (Domain IIA)"/>
    <property type="match status" value="1"/>
</dbReference>
<dbReference type="PANTHER" id="PTHR21666:SF289">
    <property type="entry name" value="L-ALA--D-GLU ENDOPEPTIDASE"/>
    <property type="match status" value="1"/>
</dbReference>
<evidence type="ECO:0000313" key="6">
    <source>
        <dbReference type="Proteomes" id="UP000093523"/>
    </source>
</evidence>
<dbReference type="EMBL" id="MAJU01000007">
    <property type="protein sequence ID" value="OCH22551.1"/>
    <property type="molecule type" value="Genomic_DNA"/>
</dbReference>
<dbReference type="AlphaFoldDB" id="A0A1B9P2I1"/>
<feature type="transmembrane region" description="Helical" evidence="3">
    <location>
        <begin position="27"/>
        <end position="50"/>
    </location>
</feature>
<dbReference type="Proteomes" id="UP000093523">
    <property type="component" value="Unassembled WGS sequence"/>
</dbReference>
<proteinExistence type="predicted"/>
<evidence type="ECO:0000313" key="5">
    <source>
        <dbReference type="EMBL" id="OCH22551.1"/>
    </source>
</evidence>
<dbReference type="Pfam" id="PF01551">
    <property type="entry name" value="Peptidase_M23"/>
    <property type="match status" value="1"/>
</dbReference>
<dbReference type="GO" id="GO:0004222">
    <property type="term" value="F:metalloendopeptidase activity"/>
    <property type="evidence" value="ECO:0007669"/>
    <property type="project" value="TreeGrafter"/>
</dbReference>
<dbReference type="InterPro" id="IPR050570">
    <property type="entry name" value="Cell_wall_metabolism_enzyme"/>
</dbReference>
<evidence type="ECO:0000256" key="3">
    <source>
        <dbReference type="SAM" id="Phobius"/>
    </source>
</evidence>
<feature type="coiled-coil region" evidence="2">
    <location>
        <begin position="74"/>
        <end position="101"/>
    </location>
</feature>
<evidence type="ECO:0000256" key="1">
    <source>
        <dbReference type="ARBA" id="ARBA00022729"/>
    </source>
</evidence>
<protein>
    <submittedName>
        <fullName evidence="5">Peptidase M23</fullName>
    </submittedName>
</protein>
<dbReference type="OrthoDB" id="9805070at2"/>
<feature type="domain" description="M23ase beta-sheet core" evidence="4">
    <location>
        <begin position="175"/>
        <end position="270"/>
    </location>
</feature>